<dbReference type="OrthoDB" id="1822967at2"/>
<evidence type="ECO:0000313" key="2">
    <source>
        <dbReference type="Proteomes" id="UP000184394"/>
    </source>
</evidence>
<proteinExistence type="predicted"/>
<dbReference type="EMBL" id="FRCT01000001">
    <property type="protein sequence ID" value="SHM16261.1"/>
    <property type="molecule type" value="Genomic_DNA"/>
</dbReference>
<organism evidence="1 2">
    <name type="scientific">Ruminococcus flavefaciens</name>
    <dbReference type="NCBI Taxonomy" id="1265"/>
    <lineage>
        <taxon>Bacteria</taxon>
        <taxon>Bacillati</taxon>
        <taxon>Bacillota</taxon>
        <taxon>Clostridia</taxon>
        <taxon>Eubacteriales</taxon>
        <taxon>Oscillospiraceae</taxon>
        <taxon>Ruminococcus</taxon>
    </lineage>
</organism>
<gene>
    <name evidence="1" type="ORF">SAMN04487860_101334</name>
</gene>
<protein>
    <recommendedName>
        <fullName evidence="3">DivIVA domain-containing protein</fullName>
    </recommendedName>
</protein>
<evidence type="ECO:0008006" key="3">
    <source>
        <dbReference type="Google" id="ProtNLM"/>
    </source>
</evidence>
<sequence>MQIRFANIKESLEKEEGGYTERSVLRKLEAYDMFVDFAKDPKTIAAKMLPHLERLRQLPLKRVKGGFFSKYGYSVEQVDRLIEKLDAQIMTALEGK</sequence>
<dbReference type="Proteomes" id="UP000184394">
    <property type="component" value="Unassembled WGS sequence"/>
</dbReference>
<dbReference type="AlphaFoldDB" id="A0A1M7GJ81"/>
<accession>A0A1M7GJ81</accession>
<evidence type="ECO:0000313" key="1">
    <source>
        <dbReference type="EMBL" id="SHM16261.1"/>
    </source>
</evidence>
<reference evidence="1 2" key="1">
    <citation type="submission" date="2016-11" db="EMBL/GenBank/DDBJ databases">
        <authorList>
            <person name="Jaros S."/>
            <person name="Januszkiewicz K."/>
            <person name="Wedrychowicz H."/>
        </authorList>
    </citation>
    <scope>NUCLEOTIDE SEQUENCE [LARGE SCALE GENOMIC DNA]</scope>
    <source>
        <strain evidence="1 2">Y1</strain>
    </source>
</reference>
<name>A0A1M7GJ81_RUMFL</name>
<dbReference type="RefSeq" id="WP_072948049.1">
    <property type="nucleotide sequence ID" value="NZ_FRCT01000001.1"/>
</dbReference>